<feature type="non-terminal residue" evidence="1">
    <location>
        <position position="144"/>
    </location>
</feature>
<feature type="non-terminal residue" evidence="1">
    <location>
        <position position="1"/>
    </location>
</feature>
<accession>A0A9N7N6X9</accession>
<reference evidence="1" key="1">
    <citation type="submission" date="2019-12" db="EMBL/GenBank/DDBJ databases">
        <authorList>
            <person name="Scholes J."/>
        </authorList>
    </citation>
    <scope>NUCLEOTIDE SEQUENCE</scope>
</reference>
<dbReference type="Proteomes" id="UP001153555">
    <property type="component" value="Unassembled WGS sequence"/>
</dbReference>
<evidence type="ECO:0000313" key="1">
    <source>
        <dbReference type="EMBL" id="CAA0824447.1"/>
    </source>
</evidence>
<dbReference type="AlphaFoldDB" id="A0A9N7N6X9"/>
<organism evidence="1 2">
    <name type="scientific">Striga hermonthica</name>
    <name type="common">Purple witchweed</name>
    <name type="synonym">Buchnera hermonthica</name>
    <dbReference type="NCBI Taxonomy" id="68872"/>
    <lineage>
        <taxon>Eukaryota</taxon>
        <taxon>Viridiplantae</taxon>
        <taxon>Streptophyta</taxon>
        <taxon>Embryophyta</taxon>
        <taxon>Tracheophyta</taxon>
        <taxon>Spermatophyta</taxon>
        <taxon>Magnoliopsida</taxon>
        <taxon>eudicotyledons</taxon>
        <taxon>Gunneridae</taxon>
        <taxon>Pentapetalae</taxon>
        <taxon>asterids</taxon>
        <taxon>lamiids</taxon>
        <taxon>Lamiales</taxon>
        <taxon>Orobanchaceae</taxon>
        <taxon>Buchnereae</taxon>
        <taxon>Striga</taxon>
    </lineage>
</organism>
<protein>
    <recommendedName>
        <fullName evidence="3">Reverse transcriptase</fullName>
    </recommendedName>
</protein>
<dbReference type="EMBL" id="CACSLK010024742">
    <property type="protein sequence ID" value="CAA0824447.1"/>
    <property type="molecule type" value="Genomic_DNA"/>
</dbReference>
<evidence type="ECO:0008006" key="3">
    <source>
        <dbReference type="Google" id="ProtNLM"/>
    </source>
</evidence>
<name>A0A9N7N6X9_STRHE</name>
<comment type="caution">
    <text evidence="1">The sequence shown here is derived from an EMBL/GenBank/DDBJ whole genome shotgun (WGS) entry which is preliminary data.</text>
</comment>
<keyword evidence="2" id="KW-1185">Reference proteome</keyword>
<sequence length="144" mass="16376">QKARALWLKEEDRNSKFFYAYVAQRRKMNSIDRLLTGEGSITQNPAHIETTIIEFYEQLSSSKGCQNGQELLLCIQPSITREMNDILIAPVEDDTIKKAIFSIHPDKSPGEDGMTGLFYQHFWPIIGPDICTAVKSFFDSGQML</sequence>
<evidence type="ECO:0000313" key="2">
    <source>
        <dbReference type="Proteomes" id="UP001153555"/>
    </source>
</evidence>
<dbReference type="OrthoDB" id="1741569at2759"/>
<gene>
    <name evidence="1" type="ORF">SHERM_21393</name>
</gene>
<proteinExistence type="predicted"/>